<evidence type="ECO:0000256" key="6">
    <source>
        <dbReference type="HAMAP-Rule" id="MF_00836"/>
    </source>
</evidence>
<dbReference type="SUPFAM" id="SSF52540">
    <property type="entry name" value="P-loop containing nucleoside triphosphate hydrolases"/>
    <property type="match status" value="1"/>
</dbReference>
<dbReference type="Proteomes" id="UP001301140">
    <property type="component" value="Unassembled WGS sequence"/>
</dbReference>
<keyword evidence="5 6" id="KW-0067">ATP-binding</keyword>
<keyword evidence="4 6" id="KW-0547">Nucleotide-binding</keyword>
<name>A0AAP3XQX6_9PROT</name>
<reference evidence="8 9" key="1">
    <citation type="submission" date="2023-03" db="EMBL/GenBank/DDBJ databases">
        <title>YIM 152171 draft genome.</title>
        <authorList>
            <person name="Yang Z."/>
        </authorList>
    </citation>
    <scope>NUCLEOTIDE SEQUENCE [LARGE SCALE GENOMIC DNA]</scope>
    <source>
        <strain evidence="8 9">YIM 152171</strain>
    </source>
</reference>
<evidence type="ECO:0000313" key="9">
    <source>
        <dbReference type="Proteomes" id="UP001301140"/>
    </source>
</evidence>
<evidence type="ECO:0000256" key="2">
    <source>
        <dbReference type="ARBA" id="ARBA00005069"/>
    </source>
</evidence>
<proteinExistence type="inferred from homology"/>
<evidence type="ECO:0000256" key="5">
    <source>
        <dbReference type="ARBA" id="ARBA00022840"/>
    </source>
</evidence>
<comment type="function">
    <text evidence="6">Catalyzes the phosphorylation of ribose 1,5-bisphosphate to 5-phospho-D-ribosyl alpha-1-diphosphate (PRPP).</text>
</comment>
<evidence type="ECO:0000259" key="7">
    <source>
        <dbReference type="SMART" id="SM00072"/>
    </source>
</evidence>
<evidence type="ECO:0000313" key="8">
    <source>
        <dbReference type="EMBL" id="MDF1585837.1"/>
    </source>
</evidence>
<evidence type="ECO:0000256" key="1">
    <source>
        <dbReference type="ARBA" id="ARBA00000373"/>
    </source>
</evidence>
<dbReference type="RefSeq" id="WP_327788258.1">
    <property type="nucleotide sequence ID" value="NZ_JARGEQ010000047.1"/>
</dbReference>
<dbReference type="GO" id="GO:0005524">
    <property type="term" value="F:ATP binding"/>
    <property type="evidence" value="ECO:0007669"/>
    <property type="project" value="UniProtKB-KW"/>
</dbReference>
<dbReference type="EMBL" id="JARGEQ010000047">
    <property type="protein sequence ID" value="MDF1585837.1"/>
    <property type="molecule type" value="Genomic_DNA"/>
</dbReference>
<dbReference type="SMART" id="SM00072">
    <property type="entry name" value="GuKc"/>
    <property type="match status" value="1"/>
</dbReference>
<dbReference type="NCBIfam" id="TIGR02322">
    <property type="entry name" value="phosphon_PhnN"/>
    <property type="match status" value="1"/>
</dbReference>
<dbReference type="EC" id="2.7.4.23" evidence="6"/>
<comment type="caution">
    <text evidence="8">The sequence shown here is derived from an EMBL/GenBank/DDBJ whole genome shotgun (WGS) entry which is preliminary data.</text>
</comment>
<keyword evidence="3 6" id="KW-0808">Transferase</keyword>
<comment type="pathway">
    <text evidence="2 6">Metabolic intermediate biosynthesis; 5-phospho-alpha-D-ribose 1-diphosphate biosynthesis; 5-phospho-alpha-D-ribose 1-diphosphate from D-ribose 5-phosphate (route II): step 3/3.</text>
</comment>
<evidence type="ECO:0000256" key="4">
    <source>
        <dbReference type="ARBA" id="ARBA00022741"/>
    </source>
</evidence>
<gene>
    <name evidence="6 8" type="primary">phnN</name>
    <name evidence="8" type="ORF">PZ740_05500</name>
</gene>
<protein>
    <recommendedName>
        <fullName evidence="6">Ribose 1,5-bisphosphate phosphokinase PhnN</fullName>
        <ecNumber evidence="6">2.7.4.23</ecNumber>
    </recommendedName>
    <alternativeName>
        <fullName evidence="6">Ribose 1,5-bisphosphokinase</fullName>
    </alternativeName>
</protein>
<comment type="catalytic activity">
    <reaction evidence="1 6">
        <text>alpha-D-ribose 1,5-bisphosphate + ATP = 5-phospho-alpha-D-ribose 1-diphosphate + ADP</text>
        <dbReference type="Rhea" id="RHEA:20109"/>
        <dbReference type="ChEBI" id="CHEBI:30616"/>
        <dbReference type="ChEBI" id="CHEBI:58017"/>
        <dbReference type="ChEBI" id="CHEBI:68688"/>
        <dbReference type="ChEBI" id="CHEBI:456216"/>
        <dbReference type="EC" id="2.7.4.23"/>
    </reaction>
</comment>
<dbReference type="InterPro" id="IPR027417">
    <property type="entry name" value="P-loop_NTPase"/>
</dbReference>
<sequence length="189" mass="19990">MVADQMRGVLFLVVGPSGAGKDSVIDGARRRLAETHSIDFPRRFVTRPADAGGEDHLPLCDETFARMEAAGAFALSWRAHGLAYGVPASVAQDLAAGRSVVVNVSRAVIDEARRLFQPLRVLVVTAPPAILAARLAGRGREDAADIEARLARGGRYELAGPDVVTLVNDGPLETAIERCVALLCEPLAA</sequence>
<comment type="similarity">
    <text evidence="6">Belongs to the ribose 1,5-bisphosphokinase family.</text>
</comment>
<dbReference type="HAMAP" id="MF_00836">
    <property type="entry name" value="PhnN"/>
    <property type="match status" value="1"/>
</dbReference>
<accession>A0AAP3XQX6</accession>
<dbReference type="GO" id="GO:0006015">
    <property type="term" value="P:5-phosphoribose 1-diphosphate biosynthetic process"/>
    <property type="evidence" value="ECO:0007669"/>
    <property type="project" value="UniProtKB-UniRule"/>
</dbReference>
<dbReference type="Gene3D" id="3.40.50.300">
    <property type="entry name" value="P-loop containing nucleotide triphosphate hydrolases"/>
    <property type="match status" value="1"/>
</dbReference>
<feature type="domain" description="Guanylate kinase/L-type calcium channel beta subunit" evidence="7">
    <location>
        <begin position="7"/>
        <end position="187"/>
    </location>
</feature>
<dbReference type="GO" id="GO:0019634">
    <property type="term" value="P:organic phosphonate metabolic process"/>
    <property type="evidence" value="ECO:0007669"/>
    <property type="project" value="UniProtKB-UniRule"/>
</dbReference>
<dbReference type="InterPro" id="IPR012699">
    <property type="entry name" value="PhnN"/>
</dbReference>
<feature type="binding site" evidence="6">
    <location>
        <begin position="15"/>
        <end position="22"/>
    </location>
    <ligand>
        <name>ATP</name>
        <dbReference type="ChEBI" id="CHEBI:30616"/>
    </ligand>
</feature>
<dbReference type="InterPro" id="IPR008145">
    <property type="entry name" value="GK/Ca_channel_bsu"/>
</dbReference>
<organism evidence="8 9">
    <name type="scientific">Marinimicrococcus flavescens</name>
    <dbReference type="NCBI Taxonomy" id="3031815"/>
    <lineage>
        <taxon>Bacteria</taxon>
        <taxon>Pseudomonadati</taxon>
        <taxon>Pseudomonadota</taxon>
        <taxon>Alphaproteobacteria</taxon>
        <taxon>Geminicoccales</taxon>
        <taxon>Geminicoccaceae</taxon>
        <taxon>Marinimicrococcus</taxon>
    </lineage>
</organism>
<keyword evidence="9" id="KW-1185">Reference proteome</keyword>
<dbReference type="AlphaFoldDB" id="A0AAP3XQX6"/>
<evidence type="ECO:0000256" key="3">
    <source>
        <dbReference type="ARBA" id="ARBA00022679"/>
    </source>
</evidence>
<dbReference type="GO" id="GO:0033863">
    <property type="term" value="F:ribose 1,5-bisphosphate phosphokinase activity"/>
    <property type="evidence" value="ECO:0007669"/>
    <property type="project" value="UniProtKB-UniRule"/>
</dbReference>